<reference evidence="3 4" key="1">
    <citation type="submission" date="2016-12" db="EMBL/GenBank/DDBJ databases">
        <authorList>
            <person name="Song W.-J."/>
            <person name="Kurnit D.M."/>
        </authorList>
    </citation>
    <scope>NUCLEOTIDE SEQUENCE [LARGE SCALE GENOMIC DNA]</scope>
    <source>
        <strain evidence="3 4">DSM 30827</strain>
    </source>
</reference>
<dbReference type="Pfam" id="PF01903">
    <property type="entry name" value="CbiX"/>
    <property type="match status" value="1"/>
</dbReference>
<organism evidence="3 4">
    <name type="scientific">Corynebacterium glaucum</name>
    <dbReference type="NCBI Taxonomy" id="187491"/>
    <lineage>
        <taxon>Bacteria</taxon>
        <taxon>Bacillati</taxon>
        <taxon>Actinomycetota</taxon>
        <taxon>Actinomycetes</taxon>
        <taxon>Mycobacteriales</taxon>
        <taxon>Corynebacteriaceae</taxon>
        <taxon>Corynebacterium</taxon>
    </lineage>
</organism>
<evidence type="ECO:0000313" key="3">
    <source>
        <dbReference type="EMBL" id="AQQ16174.1"/>
    </source>
</evidence>
<dbReference type="Gene3D" id="3.40.50.1400">
    <property type="match status" value="2"/>
</dbReference>
<dbReference type="InterPro" id="IPR002762">
    <property type="entry name" value="CbiX-like"/>
</dbReference>
<dbReference type="Proteomes" id="UP000217209">
    <property type="component" value="Chromosome"/>
</dbReference>
<dbReference type="RefSeq" id="WP_095660763.1">
    <property type="nucleotide sequence ID" value="NZ_CP019688.1"/>
</dbReference>
<keyword evidence="2" id="KW-0456">Lyase</keyword>
<dbReference type="GO" id="GO:0016829">
    <property type="term" value="F:lyase activity"/>
    <property type="evidence" value="ECO:0007669"/>
    <property type="project" value="UniProtKB-KW"/>
</dbReference>
<evidence type="ECO:0000313" key="4">
    <source>
        <dbReference type="Proteomes" id="UP000217209"/>
    </source>
</evidence>
<dbReference type="EMBL" id="CP019688">
    <property type="protein sequence ID" value="AQQ16174.1"/>
    <property type="molecule type" value="Genomic_DNA"/>
</dbReference>
<dbReference type="AlphaFoldDB" id="A0A1Q2HZC2"/>
<dbReference type="KEGG" id="cgv:CGLAU_11210"/>
<gene>
    <name evidence="3" type="ORF">CGLAU_11210</name>
</gene>
<dbReference type="InterPro" id="IPR050963">
    <property type="entry name" value="Sirohydro_Cobaltochel/CbiX"/>
</dbReference>
<dbReference type="CDD" id="cd03416">
    <property type="entry name" value="CbiX_SirB_N"/>
    <property type="match status" value="1"/>
</dbReference>
<evidence type="ECO:0000256" key="2">
    <source>
        <dbReference type="ARBA" id="ARBA00023239"/>
    </source>
</evidence>
<dbReference type="GO" id="GO:0046872">
    <property type="term" value="F:metal ion binding"/>
    <property type="evidence" value="ECO:0007669"/>
    <property type="project" value="UniProtKB-KW"/>
</dbReference>
<dbReference type="OrthoDB" id="482456at2"/>
<protein>
    <submittedName>
        <fullName evidence="3">Sirohydrochlorin cobaltochelatase</fullName>
    </submittedName>
</protein>
<dbReference type="PANTHER" id="PTHR33542">
    <property type="entry name" value="SIROHYDROCHLORIN FERROCHELATASE, CHLOROPLASTIC"/>
    <property type="match status" value="1"/>
</dbReference>
<evidence type="ECO:0000256" key="1">
    <source>
        <dbReference type="ARBA" id="ARBA00022723"/>
    </source>
</evidence>
<dbReference type="PANTHER" id="PTHR33542:SF3">
    <property type="entry name" value="SIROHYDROCHLORIN FERROCHELATASE, CHLOROPLASTIC"/>
    <property type="match status" value="1"/>
</dbReference>
<name>A0A1Q2HZC2_9CORY</name>
<sequence>MTALITLSHGSRHPNARAGVQALTHAAAERLGVNSIDAHLEFIAPNLEAAARELGEPAIVVPLLFTEAFHATHDVPEHLKAASAHAPLKLTPGLGMGEDIAEVLAERVALDAPPSAHIALYPVGTSNAQQTQGYEALAVNVGERSGHSVSVVAATRGGITALTELARERGNVHVLPLFVADGLLLDKAREAIPRIEAETGARMSCSGPLTTDLAGIVASRYTTALEVCHA</sequence>
<proteinExistence type="predicted"/>
<dbReference type="SUPFAM" id="SSF53800">
    <property type="entry name" value="Chelatase"/>
    <property type="match status" value="1"/>
</dbReference>
<keyword evidence="1" id="KW-0479">Metal-binding</keyword>
<keyword evidence="4" id="KW-1185">Reference proteome</keyword>
<accession>A0A1Q2HZC2</accession>